<keyword evidence="9" id="KW-0808">Transferase</keyword>
<dbReference type="CDD" id="cd06225">
    <property type="entry name" value="HAMP"/>
    <property type="match status" value="1"/>
</dbReference>
<evidence type="ECO:0000313" key="10">
    <source>
        <dbReference type="Proteomes" id="UP000612585"/>
    </source>
</evidence>
<gene>
    <name evidence="9" type="ORF">Vau01_033440</name>
</gene>
<keyword evidence="1 6" id="KW-0812">Transmembrane</keyword>
<proteinExistence type="inferred from homology"/>
<dbReference type="PANTHER" id="PTHR32089">
    <property type="entry name" value="METHYL-ACCEPTING CHEMOTAXIS PROTEIN MCPB"/>
    <property type="match status" value="1"/>
</dbReference>
<dbReference type="RefSeq" id="WP_203993200.1">
    <property type="nucleotide sequence ID" value="NZ_BOPG01000022.1"/>
</dbReference>
<dbReference type="Gene3D" id="1.10.287.950">
    <property type="entry name" value="Methyl-accepting chemotaxis protein"/>
    <property type="match status" value="1"/>
</dbReference>
<accession>A0A8J4DZQ6</accession>
<evidence type="ECO:0000259" key="8">
    <source>
        <dbReference type="PROSITE" id="PS50885"/>
    </source>
</evidence>
<keyword evidence="10" id="KW-1185">Reference proteome</keyword>
<evidence type="ECO:0000256" key="6">
    <source>
        <dbReference type="SAM" id="Phobius"/>
    </source>
</evidence>
<dbReference type="PROSITE" id="PS50885">
    <property type="entry name" value="HAMP"/>
    <property type="match status" value="1"/>
</dbReference>
<dbReference type="InterPro" id="IPR004089">
    <property type="entry name" value="MCPsignal_dom"/>
</dbReference>
<keyword evidence="2 6" id="KW-1133">Transmembrane helix</keyword>
<evidence type="ECO:0000313" key="9">
    <source>
        <dbReference type="EMBL" id="GIJ55828.1"/>
    </source>
</evidence>
<name>A0A8J4DZQ6_9ACTN</name>
<evidence type="ECO:0000256" key="5">
    <source>
        <dbReference type="PROSITE-ProRule" id="PRU00284"/>
    </source>
</evidence>
<dbReference type="Pfam" id="PF00672">
    <property type="entry name" value="HAMP"/>
    <property type="match status" value="1"/>
</dbReference>
<keyword evidence="3 5" id="KW-0807">Transducer</keyword>
<evidence type="ECO:0000256" key="2">
    <source>
        <dbReference type="ARBA" id="ARBA00022989"/>
    </source>
</evidence>
<dbReference type="AlphaFoldDB" id="A0A8J4DZQ6"/>
<feature type="domain" description="Methyl-accepting transducer" evidence="7">
    <location>
        <begin position="279"/>
        <end position="518"/>
    </location>
</feature>
<evidence type="ECO:0000256" key="4">
    <source>
        <dbReference type="ARBA" id="ARBA00029447"/>
    </source>
</evidence>
<organism evidence="9 10">
    <name type="scientific">Virgisporangium aurantiacum</name>
    <dbReference type="NCBI Taxonomy" id="175570"/>
    <lineage>
        <taxon>Bacteria</taxon>
        <taxon>Bacillati</taxon>
        <taxon>Actinomycetota</taxon>
        <taxon>Actinomycetes</taxon>
        <taxon>Micromonosporales</taxon>
        <taxon>Micromonosporaceae</taxon>
        <taxon>Virgisporangium</taxon>
    </lineage>
</organism>
<dbReference type="EMBL" id="BOPG01000022">
    <property type="protein sequence ID" value="GIJ55828.1"/>
    <property type="molecule type" value="Genomic_DNA"/>
</dbReference>
<comment type="caution">
    <text evidence="9">The sequence shown here is derived from an EMBL/GenBank/DDBJ whole genome shotgun (WGS) entry which is preliminary data.</text>
</comment>
<dbReference type="SMART" id="SM00304">
    <property type="entry name" value="HAMP"/>
    <property type="match status" value="1"/>
</dbReference>
<keyword evidence="6" id="KW-0472">Membrane</keyword>
<dbReference type="GO" id="GO:0016301">
    <property type="term" value="F:kinase activity"/>
    <property type="evidence" value="ECO:0007669"/>
    <property type="project" value="UniProtKB-KW"/>
</dbReference>
<evidence type="ECO:0000259" key="7">
    <source>
        <dbReference type="PROSITE" id="PS50111"/>
    </source>
</evidence>
<dbReference type="PROSITE" id="PS50111">
    <property type="entry name" value="CHEMOTAXIS_TRANSDUC_2"/>
    <property type="match status" value="1"/>
</dbReference>
<dbReference type="SUPFAM" id="SSF58104">
    <property type="entry name" value="Methyl-accepting chemotaxis protein (MCP) signaling domain"/>
    <property type="match status" value="1"/>
</dbReference>
<dbReference type="Proteomes" id="UP000612585">
    <property type="component" value="Unassembled WGS sequence"/>
</dbReference>
<comment type="similarity">
    <text evidence="4">Belongs to the methyl-accepting chemotaxis (MCP) protein family.</text>
</comment>
<evidence type="ECO:0000256" key="1">
    <source>
        <dbReference type="ARBA" id="ARBA00022692"/>
    </source>
</evidence>
<dbReference type="InterPro" id="IPR003660">
    <property type="entry name" value="HAMP_dom"/>
</dbReference>
<evidence type="ECO:0000256" key="3">
    <source>
        <dbReference type="ARBA" id="ARBA00023224"/>
    </source>
</evidence>
<sequence>MVESWLRNRGFGTKILLLSAIALAGIGISAVVGVVAQSRSEEGADQLAVAATLTREALEADMGHDAIRGDVLRALLAVRSATPDPAEITEINQDLADHSATMRDKLTDLANPPAPASVRAATATVRPLVDRYIERATAVVKSAISGAGTAGYADFSTSFTEVEDNLPAVGDALEAHAADLAGAVGEQRRSTERLLLLTAVLAGGLFAVTGWLIARSVVRTLRQVSGVLDGLAAGDLTRTADATGRDEMGVMAQALNAAIASVRGTLNAVTGSADTVATSAGDMARSTGNIAASAHDVSERAAAAADAADAIARNISTTAAGGTEMGTSIEEIARNAAEAVRVVNEAVTMATRANGIMTELGASSGEISTVVKLITTIAEQTNLLALNATIEAARAGDAGKGFAVVASEVKDLAQETARATDEIARRVTAIQDGTSGAVTAIGEMTTVIERINEFQTLIAAAVEQQSATTSEMNRNIHEAVTRSGEISETISAIAGSARASSGDAATSQDTVGTLSTLAADLCGQVGRFRL</sequence>
<reference evidence="9" key="1">
    <citation type="submission" date="2021-01" db="EMBL/GenBank/DDBJ databases">
        <title>Whole genome shotgun sequence of Virgisporangium aurantiacum NBRC 16421.</title>
        <authorList>
            <person name="Komaki H."/>
            <person name="Tamura T."/>
        </authorList>
    </citation>
    <scope>NUCLEOTIDE SEQUENCE</scope>
    <source>
        <strain evidence="9">NBRC 16421</strain>
    </source>
</reference>
<keyword evidence="9" id="KW-0418">Kinase</keyword>
<dbReference type="Pfam" id="PF00015">
    <property type="entry name" value="MCPsignal"/>
    <property type="match status" value="1"/>
</dbReference>
<dbReference type="GO" id="GO:0016020">
    <property type="term" value="C:membrane"/>
    <property type="evidence" value="ECO:0007669"/>
    <property type="project" value="InterPro"/>
</dbReference>
<dbReference type="SMART" id="SM00283">
    <property type="entry name" value="MA"/>
    <property type="match status" value="1"/>
</dbReference>
<feature type="transmembrane region" description="Helical" evidence="6">
    <location>
        <begin position="194"/>
        <end position="214"/>
    </location>
</feature>
<dbReference type="PANTHER" id="PTHR32089:SF112">
    <property type="entry name" value="LYSOZYME-LIKE PROTEIN-RELATED"/>
    <property type="match status" value="1"/>
</dbReference>
<feature type="domain" description="HAMP" evidence="8">
    <location>
        <begin position="215"/>
        <end position="267"/>
    </location>
</feature>
<dbReference type="GO" id="GO:0007165">
    <property type="term" value="P:signal transduction"/>
    <property type="evidence" value="ECO:0007669"/>
    <property type="project" value="UniProtKB-KW"/>
</dbReference>
<feature type="transmembrane region" description="Helical" evidence="6">
    <location>
        <begin position="15"/>
        <end position="36"/>
    </location>
</feature>
<protein>
    <submittedName>
        <fullName evidence="9">Histidine kinase</fullName>
    </submittedName>
</protein>